<organism evidence="2 3">
    <name type="scientific">Araneus ventricosus</name>
    <name type="common">Orbweaver spider</name>
    <name type="synonym">Epeira ventricosa</name>
    <dbReference type="NCBI Taxonomy" id="182803"/>
    <lineage>
        <taxon>Eukaryota</taxon>
        <taxon>Metazoa</taxon>
        <taxon>Ecdysozoa</taxon>
        <taxon>Arthropoda</taxon>
        <taxon>Chelicerata</taxon>
        <taxon>Arachnida</taxon>
        <taxon>Araneae</taxon>
        <taxon>Araneomorphae</taxon>
        <taxon>Entelegynae</taxon>
        <taxon>Araneoidea</taxon>
        <taxon>Araneidae</taxon>
        <taxon>Araneus</taxon>
    </lineage>
</organism>
<keyword evidence="3" id="KW-1185">Reference proteome</keyword>
<sequence length="90" mass="10131">MRPETDEVSHVMEVVSLSRQLDLEVDGSHSKGLKELTGMHEQITVVEAETSHQKTNDNKKSSRQEDSADLKKGFQILKTTDCDEERSCKA</sequence>
<feature type="region of interest" description="Disordered" evidence="1">
    <location>
        <begin position="32"/>
        <end position="72"/>
    </location>
</feature>
<evidence type="ECO:0000313" key="2">
    <source>
        <dbReference type="EMBL" id="GBO05907.1"/>
    </source>
</evidence>
<protein>
    <submittedName>
        <fullName evidence="2">Uncharacterized protein</fullName>
    </submittedName>
</protein>
<gene>
    <name evidence="2" type="ORF">AVEN_41004_1</name>
</gene>
<proteinExistence type="predicted"/>
<dbReference type="AlphaFoldDB" id="A0A4Y2U2U1"/>
<accession>A0A4Y2U2U1</accession>
<evidence type="ECO:0000256" key="1">
    <source>
        <dbReference type="SAM" id="MobiDB-lite"/>
    </source>
</evidence>
<comment type="caution">
    <text evidence="2">The sequence shown here is derived from an EMBL/GenBank/DDBJ whole genome shotgun (WGS) entry which is preliminary data.</text>
</comment>
<dbReference type="EMBL" id="BGPR01032384">
    <property type="protein sequence ID" value="GBO05907.1"/>
    <property type="molecule type" value="Genomic_DNA"/>
</dbReference>
<feature type="compositionally biased region" description="Basic and acidic residues" evidence="1">
    <location>
        <begin position="49"/>
        <end position="72"/>
    </location>
</feature>
<dbReference type="Proteomes" id="UP000499080">
    <property type="component" value="Unassembled WGS sequence"/>
</dbReference>
<evidence type="ECO:0000313" key="3">
    <source>
        <dbReference type="Proteomes" id="UP000499080"/>
    </source>
</evidence>
<reference evidence="2 3" key="1">
    <citation type="journal article" date="2019" name="Sci. Rep.">
        <title>Orb-weaving spider Araneus ventricosus genome elucidates the spidroin gene catalogue.</title>
        <authorList>
            <person name="Kono N."/>
            <person name="Nakamura H."/>
            <person name="Ohtoshi R."/>
            <person name="Moran D.A.P."/>
            <person name="Shinohara A."/>
            <person name="Yoshida Y."/>
            <person name="Fujiwara M."/>
            <person name="Mori M."/>
            <person name="Tomita M."/>
            <person name="Arakawa K."/>
        </authorList>
    </citation>
    <scope>NUCLEOTIDE SEQUENCE [LARGE SCALE GENOMIC DNA]</scope>
</reference>
<name>A0A4Y2U2U1_ARAVE</name>